<dbReference type="KEGG" id="cthr:CTHT_0049160"/>
<sequence>MEQGDISTPSGLEQHNNEARDLVSVSARGRGIYRPQNLSTPNHISDRAGRVMEYPSKSRDCFAGLGTTSQSPIRLETLRAKLAVTGLTGDNKMYVGRSTAGRAQASISDPENTSCPISTTKTLVIRPQARGAPAMCGNGDHVNDRICYIQGQPDRGVTGLLPSSPDQRVGEGDLEPEEDRLDPYKNPNLSWVTTLFVPPDNSSDFATEDKPPTFPSLTTSATMSSSTTSTYTIPSGILAVASTTVTEHFLANVGCIARAHCLSEKSTTVVTSFLTTHETAHSSLRSLTTRLVPARYSVADYSGIQSWLRRGRGFPAEHHFFGPQTRIPVIAQAVCEIAGALISFEGGAGLAGLDGHKKAGEKHVRLFVANIVEAWLEAWYNRADIGQRREGWRNWEVLATQGDRKVAAKAKSEEEVQE</sequence>
<proteinExistence type="predicted"/>
<evidence type="ECO:0000313" key="2">
    <source>
        <dbReference type="EMBL" id="EGS19455.1"/>
    </source>
</evidence>
<dbReference type="Proteomes" id="UP000008066">
    <property type="component" value="Unassembled WGS sequence"/>
</dbReference>
<dbReference type="EMBL" id="GL988044">
    <property type="protein sequence ID" value="EGS19455.1"/>
    <property type="molecule type" value="Genomic_DNA"/>
</dbReference>
<dbReference type="RefSeq" id="XP_006695277.1">
    <property type="nucleotide sequence ID" value="XM_006695214.1"/>
</dbReference>
<protein>
    <submittedName>
        <fullName evidence="2">Uncharacterized protein</fullName>
    </submittedName>
</protein>
<evidence type="ECO:0000313" key="3">
    <source>
        <dbReference type="Proteomes" id="UP000008066"/>
    </source>
</evidence>
<gene>
    <name evidence="2" type="ORF">CTHT_0049160</name>
</gene>
<organism evidence="3">
    <name type="scientific">Chaetomium thermophilum (strain DSM 1495 / CBS 144.50 / IMI 039719)</name>
    <name type="common">Thermochaetoides thermophila</name>
    <dbReference type="NCBI Taxonomy" id="759272"/>
    <lineage>
        <taxon>Eukaryota</taxon>
        <taxon>Fungi</taxon>
        <taxon>Dikarya</taxon>
        <taxon>Ascomycota</taxon>
        <taxon>Pezizomycotina</taxon>
        <taxon>Sordariomycetes</taxon>
        <taxon>Sordariomycetidae</taxon>
        <taxon>Sordariales</taxon>
        <taxon>Chaetomiaceae</taxon>
        <taxon>Thermochaetoides</taxon>
    </lineage>
</organism>
<name>G0SB75_CHATD</name>
<dbReference type="HOGENOM" id="CLU_657207_0_0_1"/>
<dbReference type="AlphaFoldDB" id="G0SB75"/>
<evidence type="ECO:0000256" key="1">
    <source>
        <dbReference type="SAM" id="MobiDB-lite"/>
    </source>
</evidence>
<feature type="region of interest" description="Disordered" evidence="1">
    <location>
        <begin position="155"/>
        <end position="185"/>
    </location>
</feature>
<reference evidence="2 3" key="1">
    <citation type="journal article" date="2011" name="Cell">
        <title>Insight into structure and assembly of the nuclear pore complex by utilizing the genome of a eukaryotic thermophile.</title>
        <authorList>
            <person name="Amlacher S."/>
            <person name="Sarges P."/>
            <person name="Flemming D."/>
            <person name="van Noort V."/>
            <person name="Kunze R."/>
            <person name="Devos D.P."/>
            <person name="Arumugam M."/>
            <person name="Bork P."/>
            <person name="Hurt E."/>
        </authorList>
    </citation>
    <scope>NUCLEOTIDE SEQUENCE [LARGE SCALE GENOMIC DNA]</scope>
    <source>
        <strain evidence="3">DSM 1495 / CBS 144.50 / IMI 039719</strain>
    </source>
</reference>
<dbReference type="GeneID" id="18258954"/>
<keyword evidence="3" id="KW-1185">Reference proteome</keyword>
<accession>G0SB75</accession>